<keyword evidence="2" id="KW-1185">Reference proteome</keyword>
<dbReference type="HOGENOM" id="CLU_3411688_0_0_6"/>
<reference evidence="2" key="1">
    <citation type="journal article" date="2011" name="Genome Biol. Evol.">
        <title>Massive genomic decay in Serratia symbiotica, a recently evolved symbiont of aphids.</title>
        <authorList>
            <person name="Burke G.R."/>
            <person name="Moran N.A."/>
        </authorList>
    </citation>
    <scope>NUCLEOTIDE SEQUENCE [LARGE SCALE GENOMIC DNA]</scope>
    <source>
        <strain evidence="2">Tucson</strain>
    </source>
</reference>
<dbReference type="AlphaFoldDB" id="E9CNZ2"/>
<protein>
    <submittedName>
        <fullName evidence="1">Uncharacterized protein yegP</fullName>
    </submittedName>
</protein>
<proteinExistence type="predicted"/>
<dbReference type="Proteomes" id="UP000013568">
    <property type="component" value="Unassembled WGS sequence"/>
</dbReference>
<feature type="non-terminal residue" evidence="1">
    <location>
        <position position="1"/>
    </location>
</feature>
<accession>E9CNZ2</accession>
<dbReference type="EMBL" id="GL636122">
    <property type="protein sequence ID" value="EFW11725.1"/>
    <property type="molecule type" value="Genomic_DNA"/>
</dbReference>
<gene>
    <name evidence="1" type="primary">yegP</name>
    <name evidence="1" type="ORF">SSYM_2198</name>
</gene>
<evidence type="ECO:0000313" key="2">
    <source>
        <dbReference type="Proteomes" id="UP000013568"/>
    </source>
</evidence>
<organism evidence="1 2">
    <name type="scientific">Serratia symbiotica str. Tucson</name>
    <dbReference type="NCBI Taxonomy" id="914128"/>
    <lineage>
        <taxon>Bacteria</taxon>
        <taxon>Pseudomonadati</taxon>
        <taxon>Pseudomonadota</taxon>
        <taxon>Gammaproteobacteria</taxon>
        <taxon>Enterobacterales</taxon>
        <taxon>Yersiniaceae</taxon>
        <taxon>Serratia</taxon>
        <taxon>Serratia symbiotica</taxon>
    </lineage>
</organism>
<name>E9CNZ2_9GAMM</name>
<sequence length="29" mass="3034">KVRFIQQSPGSVTISIFPATSSVKLSALA</sequence>
<evidence type="ECO:0000313" key="1">
    <source>
        <dbReference type="EMBL" id="EFW11725.1"/>
    </source>
</evidence>